<dbReference type="Proteomes" id="UP000219167">
    <property type="component" value="Unassembled WGS sequence"/>
</dbReference>
<keyword evidence="1" id="KW-1133">Transmembrane helix</keyword>
<evidence type="ECO:0000313" key="3">
    <source>
        <dbReference type="Proteomes" id="UP000219167"/>
    </source>
</evidence>
<proteinExistence type="predicted"/>
<organism evidence="2 3">
    <name type="scientific">Rhizobium subbaraonis</name>
    <dbReference type="NCBI Taxonomy" id="908946"/>
    <lineage>
        <taxon>Bacteria</taxon>
        <taxon>Pseudomonadati</taxon>
        <taxon>Pseudomonadota</taxon>
        <taxon>Alphaproteobacteria</taxon>
        <taxon>Hyphomicrobiales</taxon>
        <taxon>Rhizobiaceae</taxon>
        <taxon>Rhizobium/Agrobacterium group</taxon>
        <taxon>Rhizobium</taxon>
    </lineage>
</organism>
<gene>
    <name evidence="2" type="ORF">SAMN05892877_11423</name>
</gene>
<keyword evidence="1" id="KW-0812">Transmembrane</keyword>
<sequence>MACEWSEQVARRDRFWKVTTMLLATVATVGIPTAVVIAAMTY</sequence>
<keyword evidence="3" id="KW-1185">Reference proteome</keyword>
<accession>A0A285UTK7</accession>
<dbReference type="EMBL" id="OBQD01000014">
    <property type="protein sequence ID" value="SOC45149.1"/>
    <property type="molecule type" value="Genomic_DNA"/>
</dbReference>
<evidence type="ECO:0000313" key="2">
    <source>
        <dbReference type="EMBL" id="SOC45149.1"/>
    </source>
</evidence>
<name>A0A285UTK7_9HYPH</name>
<protein>
    <submittedName>
        <fullName evidence="2">Uncharacterized protein</fullName>
    </submittedName>
</protein>
<evidence type="ECO:0000256" key="1">
    <source>
        <dbReference type="SAM" id="Phobius"/>
    </source>
</evidence>
<keyword evidence="1" id="KW-0472">Membrane</keyword>
<feature type="transmembrane region" description="Helical" evidence="1">
    <location>
        <begin position="21"/>
        <end position="40"/>
    </location>
</feature>
<reference evidence="2 3" key="1">
    <citation type="submission" date="2017-08" db="EMBL/GenBank/DDBJ databases">
        <authorList>
            <person name="de Groot N.N."/>
        </authorList>
    </citation>
    <scope>NUCLEOTIDE SEQUENCE [LARGE SCALE GENOMIC DNA]</scope>
    <source>
        <strain evidence="2 3">JC85</strain>
    </source>
</reference>
<dbReference type="AlphaFoldDB" id="A0A285UTK7"/>